<reference evidence="5" key="1">
    <citation type="submission" date="2006-02" db="EMBL/GenBank/DDBJ databases">
        <title>Complete sequence of chromosome of Rhodoferax ferrireducens DSM 15236.</title>
        <authorList>
            <person name="Copeland A."/>
            <person name="Lucas S."/>
            <person name="Lapidus A."/>
            <person name="Barry K."/>
            <person name="Detter J.C."/>
            <person name="Glavina del Rio T."/>
            <person name="Hammon N."/>
            <person name="Israni S."/>
            <person name="Pitluck S."/>
            <person name="Brettin T."/>
            <person name="Bruce D."/>
            <person name="Han C."/>
            <person name="Tapia R."/>
            <person name="Gilna P."/>
            <person name="Kiss H."/>
            <person name="Schmutz J."/>
            <person name="Larimer F."/>
            <person name="Land M."/>
            <person name="Kyrpides N."/>
            <person name="Ivanova N."/>
            <person name="Richardson P."/>
        </authorList>
    </citation>
    <scope>NUCLEOTIDE SEQUENCE [LARGE SCALE GENOMIC DNA]</scope>
    <source>
        <strain evidence="5">ATCC BAA-621 / DSM 15236 / T118</strain>
    </source>
</reference>
<keyword evidence="3" id="KW-0732">Signal</keyword>
<evidence type="ECO:0000313" key="5">
    <source>
        <dbReference type="Proteomes" id="UP000008332"/>
    </source>
</evidence>
<evidence type="ECO:0000256" key="1">
    <source>
        <dbReference type="ARBA" id="ARBA00004418"/>
    </source>
</evidence>
<dbReference type="GO" id="GO:0042597">
    <property type="term" value="C:periplasmic space"/>
    <property type="evidence" value="ECO:0007669"/>
    <property type="project" value="UniProtKB-SubCell"/>
</dbReference>
<dbReference type="eggNOG" id="COG1653">
    <property type="taxonomic scope" value="Bacteria"/>
</dbReference>
<proteinExistence type="inferred from homology"/>
<evidence type="ECO:0000313" key="4">
    <source>
        <dbReference type="EMBL" id="ABD68840.1"/>
    </source>
</evidence>
<accession>Q21ZG3</accession>
<dbReference type="Pfam" id="PF01547">
    <property type="entry name" value="SBP_bac_1"/>
    <property type="match status" value="1"/>
</dbReference>
<dbReference type="STRING" id="338969.Rfer_1099"/>
<sequence>MLFNAARTAGKILSLTVLLVSTSLAQAQSQILSVTAYPAVDEIIKAAMPQWKKTHPNVEIKLVSRAFEDHHTAMTTALSTSSNLPDVMALEFAYVGRFGAGGGLEDLSQSPYRIKDTQMRFVPFAFRQATLSTGAVVAAPTDIGPGTLLYRTDLLKKAGVSEAELTQSWDSFVASGVKIKATTGAYLMAHARDIKDILIRSNVKPGDGLYFDAAGKVVVDSSRFVRAFELARRVRQQQLDGKISGWSTAWSQGFKNGNIATQMSGAWLAGQMASWIAPTTKGLWRASQLPEKAWGAWGGTFYAIPKAAKNKALAWEFIQFMTLNRDAQLSAFKVQDAFPALLEAHTDPFYDQPIEFLGGQKARLLWREAALKINAIDVNKLDPIADEIVNTELDKVLDQGKDIPKALADAKALLERRARR</sequence>
<organism evidence="4 5">
    <name type="scientific">Albidiferax ferrireducens (strain ATCC BAA-621 / DSM 15236 / T118)</name>
    <name type="common">Rhodoferax ferrireducens</name>
    <dbReference type="NCBI Taxonomy" id="338969"/>
    <lineage>
        <taxon>Bacteria</taxon>
        <taxon>Pseudomonadati</taxon>
        <taxon>Pseudomonadota</taxon>
        <taxon>Betaproteobacteria</taxon>
        <taxon>Burkholderiales</taxon>
        <taxon>Comamonadaceae</taxon>
        <taxon>Rhodoferax</taxon>
    </lineage>
</organism>
<dbReference type="AlphaFoldDB" id="Q21ZG3"/>
<dbReference type="KEGG" id="rfr:Rfer_1099"/>
<dbReference type="InterPro" id="IPR050490">
    <property type="entry name" value="Bact_solute-bd_prot1"/>
</dbReference>
<gene>
    <name evidence="4" type="ordered locus">Rfer_1099</name>
</gene>
<dbReference type="InterPro" id="IPR006059">
    <property type="entry name" value="SBP"/>
</dbReference>
<dbReference type="EMBL" id="CP000267">
    <property type="protein sequence ID" value="ABD68840.1"/>
    <property type="molecule type" value="Genomic_DNA"/>
</dbReference>
<protein>
    <submittedName>
        <fullName evidence="4">Extracellular solute-binding protein, family 1</fullName>
    </submittedName>
</protein>
<dbReference type="PANTHER" id="PTHR43649">
    <property type="entry name" value="ARABINOSE-BINDING PROTEIN-RELATED"/>
    <property type="match status" value="1"/>
</dbReference>
<dbReference type="Gene3D" id="3.40.190.10">
    <property type="entry name" value="Periplasmic binding protein-like II"/>
    <property type="match status" value="1"/>
</dbReference>
<evidence type="ECO:0000256" key="3">
    <source>
        <dbReference type="SAM" id="SignalP"/>
    </source>
</evidence>
<dbReference type="Proteomes" id="UP000008332">
    <property type="component" value="Chromosome"/>
</dbReference>
<evidence type="ECO:0000256" key="2">
    <source>
        <dbReference type="ARBA" id="ARBA00008520"/>
    </source>
</evidence>
<comment type="similarity">
    <text evidence="2">Belongs to the bacterial solute-binding protein 1 family.</text>
</comment>
<comment type="subcellular location">
    <subcellularLocation>
        <location evidence="1">Periplasm</location>
    </subcellularLocation>
</comment>
<dbReference type="SUPFAM" id="SSF53850">
    <property type="entry name" value="Periplasmic binding protein-like II"/>
    <property type="match status" value="1"/>
</dbReference>
<name>Q21ZG3_ALBFT</name>
<keyword evidence="5" id="KW-1185">Reference proteome</keyword>
<feature type="signal peptide" evidence="3">
    <location>
        <begin position="1"/>
        <end position="27"/>
    </location>
</feature>
<dbReference type="OrthoDB" id="9808332at2"/>
<feature type="chain" id="PRO_5004201009" evidence="3">
    <location>
        <begin position="28"/>
        <end position="420"/>
    </location>
</feature>
<dbReference type="RefSeq" id="WP_011463409.1">
    <property type="nucleotide sequence ID" value="NC_007908.1"/>
</dbReference>
<dbReference type="HOGENOM" id="CLU_031285_2_3_4"/>
<dbReference type="PANTHER" id="PTHR43649:SF32">
    <property type="entry name" value="SUGAR BINDING SECRETED PROTEIN"/>
    <property type="match status" value="1"/>
</dbReference>